<evidence type="ECO:0000256" key="1">
    <source>
        <dbReference type="SAM" id="MobiDB-lite"/>
    </source>
</evidence>
<accession>A0A7J9FHE6</accession>
<reference evidence="2 3" key="1">
    <citation type="journal article" date="2019" name="Genome Biol. Evol.">
        <title>Insights into the evolution of the New World diploid cottons (Gossypium, subgenus Houzingenia) based on genome sequencing.</title>
        <authorList>
            <person name="Grover C.E."/>
            <person name="Arick M.A. 2nd"/>
            <person name="Thrash A."/>
            <person name="Conover J.L."/>
            <person name="Sanders W.S."/>
            <person name="Peterson D.G."/>
            <person name="Frelichowski J.E."/>
            <person name="Scheffler J.A."/>
            <person name="Scheffler B.E."/>
            <person name="Wendel J.F."/>
        </authorList>
    </citation>
    <scope>NUCLEOTIDE SEQUENCE [LARGE SCALE GENOMIC DNA]</scope>
    <source>
        <strain evidence="2">8</strain>
        <tissue evidence="2">Leaf</tissue>
    </source>
</reference>
<proteinExistence type="predicted"/>
<dbReference type="AlphaFoldDB" id="A0A7J9FHE6"/>
<evidence type="ECO:0000313" key="2">
    <source>
        <dbReference type="EMBL" id="MBA0784394.1"/>
    </source>
</evidence>
<dbReference type="Proteomes" id="UP000593568">
    <property type="component" value="Unassembled WGS sequence"/>
</dbReference>
<feature type="compositionally biased region" description="Basic and acidic residues" evidence="1">
    <location>
        <begin position="11"/>
        <end position="24"/>
    </location>
</feature>
<protein>
    <submittedName>
        <fullName evidence="2">Uncharacterized protein</fullName>
    </submittedName>
</protein>
<name>A0A7J9FHE6_9ROSI</name>
<gene>
    <name evidence="2" type="ORF">Gotri_006888</name>
</gene>
<keyword evidence="3" id="KW-1185">Reference proteome</keyword>
<organism evidence="2 3">
    <name type="scientific">Gossypium trilobum</name>
    <dbReference type="NCBI Taxonomy" id="34281"/>
    <lineage>
        <taxon>Eukaryota</taxon>
        <taxon>Viridiplantae</taxon>
        <taxon>Streptophyta</taxon>
        <taxon>Embryophyta</taxon>
        <taxon>Tracheophyta</taxon>
        <taxon>Spermatophyta</taxon>
        <taxon>Magnoliopsida</taxon>
        <taxon>eudicotyledons</taxon>
        <taxon>Gunneridae</taxon>
        <taxon>Pentapetalae</taxon>
        <taxon>rosids</taxon>
        <taxon>malvids</taxon>
        <taxon>Malvales</taxon>
        <taxon>Malvaceae</taxon>
        <taxon>Malvoideae</taxon>
        <taxon>Gossypium</taxon>
    </lineage>
</organism>
<feature type="region of interest" description="Disordered" evidence="1">
    <location>
        <begin position="1"/>
        <end position="49"/>
    </location>
</feature>
<dbReference type="EMBL" id="JABEZW010000036">
    <property type="protein sequence ID" value="MBA0784394.1"/>
    <property type="molecule type" value="Genomic_DNA"/>
</dbReference>
<evidence type="ECO:0000313" key="3">
    <source>
        <dbReference type="Proteomes" id="UP000593568"/>
    </source>
</evidence>
<comment type="caution">
    <text evidence="2">The sequence shown here is derived from an EMBL/GenBank/DDBJ whole genome shotgun (WGS) entry which is preliminary data.</text>
</comment>
<feature type="non-terminal residue" evidence="2">
    <location>
        <position position="1"/>
    </location>
</feature>
<sequence length="49" mass="5607">SSSSSNSENTELFKKQYDEDKTSTDQDEDIKVSTYNSDEETTSSEDLKY</sequence>